<feature type="transmembrane region" description="Helical" evidence="1">
    <location>
        <begin position="136"/>
        <end position="155"/>
    </location>
</feature>
<dbReference type="Proteomes" id="UP001596990">
    <property type="component" value="Unassembled WGS sequence"/>
</dbReference>
<comment type="caution">
    <text evidence="2">The sequence shown here is derived from an EMBL/GenBank/DDBJ whole genome shotgun (WGS) entry which is preliminary data.</text>
</comment>
<evidence type="ECO:0000313" key="2">
    <source>
        <dbReference type="EMBL" id="MFD1020427.1"/>
    </source>
</evidence>
<feature type="transmembrane region" description="Helical" evidence="1">
    <location>
        <begin position="111"/>
        <end position="130"/>
    </location>
</feature>
<keyword evidence="3" id="KW-1185">Reference proteome</keyword>
<feature type="transmembrane region" description="Helical" evidence="1">
    <location>
        <begin position="167"/>
        <end position="188"/>
    </location>
</feature>
<name>A0ABW3L4Q8_9BACI</name>
<evidence type="ECO:0000256" key="1">
    <source>
        <dbReference type="SAM" id="Phobius"/>
    </source>
</evidence>
<feature type="transmembrane region" description="Helical" evidence="1">
    <location>
        <begin position="200"/>
        <end position="220"/>
    </location>
</feature>
<feature type="transmembrane region" description="Helical" evidence="1">
    <location>
        <begin position="71"/>
        <end position="91"/>
    </location>
</feature>
<gene>
    <name evidence="2" type="ORF">ACFQ2J_14665</name>
</gene>
<keyword evidence="1" id="KW-0812">Transmembrane</keyword>
<organism evidence="2 3">
    <name type="scientific">Thalassobacillus hwangdonensis</name>
    <dbReference type="NCBI Taxonomy" id="546108"/>
    <lineage>
        <taxon>Bacteria</taxon>
        <taxon>Bacillati</taxon>
        <taxon>Bacillota</taxon>
        <taxon>Bacilli</taxon>
        <taxon>Bacillales</taxon>
        <taxon>Bacillaceae</taxon>
        <taxon>Thalassobacillus</taxon>
    </lineage>
</organism>
<protein>
    <submittedName>
        <fullName evidence="2">DUF2306 domain-containing protein</fullName>
    </submittedName>
</protein>
<feature type="transmembrane region" description="Helical" evidence="1">
    <location>
        <begin position="40"/>
        <end position="59"/>
    </location>
</feature>
<dbReference type="RefSeq" id="WP_386062025.1">
    <property type="nucleotide sequence ID" value="NZ_JBHTKL010000005.1"/>
</dbReference>
<dbReference type="EMBL" id="JBHTKL010000005">
    <property type="protein sequence ID" value="MFD1020427.1"/>
    <property type="molecule type" value="Genomic_DNA"/>
</dbReference>
<proteinExistence type="predicted"/>
<feature type="transmembrane region" description="Helical" evidence="1">
    <location>
        <begin position="6"/>
        <end position="28"/>
    </location>
</feature>
<sequence length="234" mass="26649">MTIIFDVVRILHIIGGFTALLTFWIPIVTKKGGSIHVKAGWTYVWGMIIVAASAFYMGLYRLADPNSSQELISFSLFLIFIAILSSSTAYYGIRVLRFKKRNRPHRNLMDLSFPFLLLSSAIGMSMYGSIQDFPLLIWFPLVGVFLAGTQLNYWLRSTKRKVHWWFEHLAGMLGCSIATITAFTVFGAPRLLQIESVSMLLWFLPTIVLTPVIIGMSMYYDRKFNKKGKRVKTA</sequence>
<accession>A0ABW3L4Q8</accession>
<keyword evidence="1" id="KW-1133">Transmembrane helix</keyword>
<evidence type="ECO:0000313" key="3">
    <source>
        <dbReference type="Proteomes" id="UP001596990"/>
    </source>
</evidence>
<reference evidence="3" key="1">
    <citation type="journal article" date="2019" name="Int. J. Syst. Evol. Microbiol.">
        <title>The Global Catalogue of Microorganisms (GCM) 10K type strain sequencing project: providing services to taxonomists for standard genome sequencing and annotation.</title>
        <authorList>
            <consortium name="The Broad Institute Genomics Platform"/>
            <consortium name="The Broad Institute Genome Sequencing Center for Infectious Disease"/>
            <person name="Wu L."/>
            <person name="Ma J."/>
        </authorList>
    </citation>
    <scope>NUCLEOTIDE SEQUENCE [LARGE SCALE GENOMIC DNA]</scope>
    <source>
        <strain evidence="3">CCUG 56607</strain>
    </source>
</reference>
<keyword evidence="1" id="KW-0472">Membrane</keyword>